<sequence>MDLDALLAERESNPPSGENLEYEDIFLAMEIAARPVEERQAGDEILEAEDPDFADVAQKALAVMERSHDLRAGVVLAGAQLFTRGLAGFSEGLAYVRGCLEQHWETCHPELDAEDDDDPTMRINAVRALGATDPVLRGLRAAPLTESRAFGGVTLRDIQISLGQVAPRDGESPKFDSASVAAAFQDTPEDTLAETLAAAQSALEHLQAIEGVFAERTPGQGPHLTEAIRLLQQIIRQVGAVAGVAASSDEDEAEGAAPADASASAARGAPGQILSHADVRAALDAIAAYYQKNEPSSPVPILLGRAKRLVGADFMSIVNELAPQSVDNVRLIGGLGDEHENG</sequence>
<evidence type="ECO:0000259" key="1">
    <source>
        <dbReference type="Pfam" id="PF06812"/>
    </source>
</evidence>
<keyword evidence="3" id="KW-1185">Reference proteome</keyword>
<dbReference type="PANTHER" id="PTHR37951">
    <property type="entry name" value="CYTOPLASMIC PROTEIN-RELATED"/>
    <property type="match status" value="1"/>
</dbReference>
<reference evidence="2 3" key="1">
    <citation type="journal article" date="2000" name="Arch. Microbiol.">
        <title>Rhodobaca bogoriensis gen. nov. and sp. nov., an alkaliphilic purple nonsulfur bacterium from African Rift Valley soda lakes.</title>
        <authorList>
            <person name="Milford A.D."/>
            <person name="Achenbach L.A."/>
            <person name="Jung D.O."/>
            <person name="Madigan M.T."/>
        </authorList>
    </citation>
    <scope>NUCLEOTIDE SEQUENCE [LARGE SCALE GENOMIC DNA]</scope>
    <source>
        <strain evidence="2 3">2376</strain>
    </source>
</reference>
<dbReference type="Pfam" id="PF06812">
    <property type="entry name" value="ImpA_N"/>
    <property type="match status" value="1"/>
</dbReference>
<proteinExistence type="predicted"/>
<dbReference type="PANTHER" id="PTHR37951:SF1">
    <property type="entry name" value="TYPE VI SECRETION SYSTEM COMPONENT TSSA1"/>
    <property type="match status" value="1"/>
</dbReference>
<dbReference type="NCBIfam" id="TIGR03363">
    <property type="entry name" value="VI_chp_8"/>
    <property type="match status" value="1"/>
</dbReference>
<dbReference type="RefSeq" id="WP_179906429.1">
    <property type="nucleotide sequence ID" value="NZ_JACBXS010000022.1"/>
</dbReference>
<dbReference type="EMBL" id="JACBXS010000022">
    <property type="protein sequence ID" value="NYS25629.1"/>
    <property type="molecule type" value="Genomic_DNA"/>
</dbReference>
<evidence type="ECO:0000313" key="2">
    <source>
        <dbReference type="EMBL" id="NYS25629.1"/>
    </source>
</evidence>
<accession>A0A7Z0I0E0</accession>
<feature type="domain" description="ImpA N-terminal" evidence="1">
    <location>
        <begin position="13"/>
        <end position="129"/>
    </location>
</feature>
<gene>
    <name evidence="2" type="primary">tssA</name>
    <name evidence="2" type="ORF">HUK65_11560</name>
</gene>
<dbReference type="Proteomes" id="UP000529417">
    <property type="component" value="Unassembled WGS sequence"/>
</dbReference>
<evidence type="ECO:0000313" key="3">
    <source>
        <dbReference type="Proteomes" id="UP000529417"/>
    </source>
</evidence>
<dbReference type="InterPro" id="IPR017740">
    <property type="entry name" value="TssA-like"/>
</dbReference>
<dbReference type="AlphaFoldDB" id="A0A7Z0I0E0"/>
<dbReference type="InterPro" id="IPR010657">
    <property type="entry name" value="ImpA_N"/>
</dbReference>
<organism evidence="2 3">
    <name type="scientific">Rhabdonatronobacter sediminivivens</name>
    <dbReference type="NCBI Taxonomy" id="2743469"/>
    <lineage>
        <taxon>Bacteria</taxon>
        <taxon>Pseudomonadati</taxon>
        <taxon>Pseudomonadota</taxon>
        <taxon>Alphaproteobacteria</taxon>
        <taxon>Rhodobacterales</taxon>
        <taxon>Paracoccaceae</taxon>
        <taxon>Rhabdonatronobacter</taxon>
    </lineage>
</organism>
<name>A0A7Z0I0E0_9RHOB</name>
<protein>
    <submittedName>
        <fullName evidence="2">Type VI secretion system protein TssA</fullName>
    </submittedName>
</protein>
<comment type="caution">
    <text evidence="2">The sequence shown here is derived from an EMBL/GenBank/DDBJ whole genome shotgun (WGS) entry which is preliminary data.</text>
</comment>